<keyword evidence="8 10" id="KW-0206">Cytoskeleton</keyword>
<evidence type="ECO:0000313" key="11">
    <source>
        <dbReference type="WBParaSite" id="MCU_007772-RA"/>
    </source>
</evidence>
<evidence type="ECO:0000256" key="7">
    <source>
        <dbReference type="ARBA" id="ARBA00022927"/>
    </source>
</evidence>
<keyword evidence="4 10" id="KW-0963">Cytoplasm</keyword>
<accession>A0A5K3FFK5</accession>
<sequence length="91" mass="10453">MTDSELRAIIKETAMNEDMQHAAAEVSADASTRYNTLDEISKYIKEAFEKRYGNTWHCVVGKQFGSFVSYDGNDYILLHLENLPILLFRCN</sequence>
<dbReference type="GO" id="GO:0005874">
    <property type="term" value="C:microtubule"/>
    <property type="evidence" value="ECO:0007669"/>
    <property type="project" value="UniProtKB-KW"/>
</dbReference>
<keyword evidence="5 10" id="KW-0493">Microtubule</keyword>
<dbReference type="Gene3D" id="3.30.740.10">
    <property type="entry name" value="Protein Inhibitor Of Neuronal Nitric Oxide Synthase"/>
    <property type="match status" value="1"/>
</dbReference>
<proteinExistence type="inferred from homology"/>
<evidence type="ECO:0000256" key="9">
    <source>
        <dbReference type="ARBA" id="ARBA00023242"/>
    </source>
</evidence>
<name>A0A5K3FFK5_MESCO</name>
<evidence type="ECO:0000256" key="5">
    <source>
        <dbReference type="ARBA" id="ARBA00022701"/>
    </source>
</evidence>
<dbReference type="SMART" id="SM01375">
    <property type="entry name" value="Dynein_light"/>
    <property type="match status" value="1"/>
</dbReference>
<organism evidence="11">
    <name type="scientific">Mesocestoides corti</name>
    <name type="common">Flatworm</name>
    <dbReference type="NCBI Taxonomy" id="53468"/>
    <lineage>
        <taxon>Eukaryota</taxon>
        <taxon>Metazoa</taxon>
        <taxon>Spiralia</taxon>
        <taxon>Lophotrochozoa</taxon>
        <taxon>Platyhelminthes</taxon>
        <taxon>Cestoda</taxon>
        <taxon>Eucestoda</taxon>
        <taxon>Cyclophyllidea</taxon>
        <taxon>Mesocestoididae</taxon>
        <taxon>Mesocestoides</taxon>
    </lineage>
</organism>
<evidence type="ECO:0000256" key="6">
    <source>
        <dbReference type="ARBA" id="ARBA00022816"/>
    </source>
</evidence>
<keyword evidence="9" id="KW-0539">Nucleus</keyword>
<evidence type="ECO:0000256" key="2">
    <source>
        <dbReference type="ARBA" id="ARBA00004245"/>
    </source>
</evidence>
<keyword evidence="10" id="KW-0505">Motor protein</keyword>
<comment type="similarity">
    <text evidence="10">Belongs to the dynein light chain family.</text>
</comment>
<evidence type="ECO:0000256" key="3">
    <source>
        <dbReference type="ARBA" id="ARBA00022448"/>
    </source>
</evidence>
<dbReference type="Pfam" id="PF01221">
    <property type="entry name" value="Dynein_light"/>
    <property type="match status" value="1"/>
</dbReference>
<dbReference type="WBParaSite" id="MCU_007772-RA">
    <property type="protein sequence ID" value="MCU_007772-RA"/>
    <property type="gene ID" value="MCU_007772"/>
</dbReference>
<keyword evidence="10" id="KW-0243">Dynein</keyword>
<dbReference type="SUPFAM" id="SSF54648">
    <property type="entry name" value="DLC"/>
    <property type="match status" value="1"/>
</dbReference>
<dbReference type="GO" id="GO:0045505">
    <property type="term" value="F:dynein intermediate chain binding"/>
    <property type="evidence" value="ECO:0007669"/>
    <property type="project" value="TreeGrafter"/>
</dbReference>
<dbReference type="AlphaFoldDB" id="A0A5K3FFK5"/>
<dbReference type="GO" id="GO:0051028">
    <property type="term" value="P:mRNA transport"/>
    <property type="evidence" value="ECO:0007669"/>
    <property type="project" value="UniProtKB-KW"/>
</dbReference>
<keyword evidence="6" id="KW-0509">mRNA transport</keyword>
<keyword evidence="3" id="KW-0813">Transport</keyword>
<dbReference type="GO" id="GO:0015031">
    <property type="term" value="P:protein transport"/>
    <property type="evidence" value="ECO:0007669"/>
    <property type="project" value="UniProtKB-KW"/>
</dbReference>
<dbReference type="FunFam" id="3.30.740.10:FF:000005">
    <property type="entry name" value="Dynein light chain"/>
    <property type="match status" value="1"/>
</dbReference>
<dbReference type="InterPro" id="IPR001372">
    <property type="entry name" value="Dynein_light_chain_typ-1/2"/>
</dbReference>
<dbReference type="GO" id="GO:0007017">
    <property type="term" value="P:microtubule-based process"/>
    <property type="evidence" value="ECO:0007669"/>
    <property type="project" value="InterPro"/>
</dbReference>
<evidence type="ECO:0000256" key="1">
    <source>
        <dbReference type="ARBA" id="ARBA00004123"/>
    </source>
</evidence>
<comment type="subcellular location">
    <subcellularLocation>
        <location evidence="2 10">Cytoplasm</location>
        <location evidence="2 10">Cytoskeleton</location>
    </subcellularLocation>
    <subcellularLocation>
        <location evidence="1">Nucleus</location>
    </subcellularLocation>
</comment>
<evidence type="ECO:0000256" key="8">
    <source>
        <dbReference type="ARBA" id="ARBA00023212"/>
    </source>
</evidence>
<dbReference type="GO" id="GO:0005868">
    <property type="term" value="C:cytoplasmic dynein complex"/>
    <property type="evidence" value="ECO:0007669"/>
    <property type="project" value="TreeGrafter"/>
</dbReference>
<keyword evidence="7" id="KW-0653">Protein transport</keyword>
<reference evidence="11" key="1">
    <citation type="submission" date="2019-11" db="UniProtKB">
        <authorList>
            <consortium name="WormBaseParasite"/>
        </authorList>
    </citation>
    <scope>IDENTIFICATION</scope>
</reference>
<evidence type="ECO:0000256" key="4">
    <source>
        <dbReference type="ARBA" id="ARBA00022490"/>
    </source>
</evidence>
<dbReference type="GO" id="GO:0005634">
    <property type="term" value="C:nucleus"/>
    <property type="evidence" value="ECO:0007669"/>
    <property type="project" value="UniProtKB-SubCell"/>
</dbReference>
<dbReference type="PANTHER" id="PTHR11886">
    <property type="entry name" value="DYNEIN LIGHT CHAIN"/>
    <property type="match status" value="1"/>
</dbReference>
<evidence type="ECO:0000256" key="10">
    <source>
        <dbReference type="RuleBase" id="RU365010"/>
    </source>
</evidence>
<dbReference type="InterPro" id="IPR037177">
    <property type="entry name" value="DLC_sf"/>
</dbReference>
<protein>
    <recommendedName>
        <fullName evidence="10">Dynein light chain</fullName>
    </recommendedName>
</protein>
<dbReference type="PANTHER" id="PTHR11886:SF35">
    <property type="entry name" value="DYNEIN LIGHT CHAIN"/>
    <property type="match status" value="1"/>
</dbReference>